<dbReference type="OrthoDB" id="2884925at2759"/>
<evidence type="ECO:0000313" key="1">
    <source>
        <dbReference type="EMBL" id="KDR66964.1"/>
    </source>
</evidence>
<dbReference type="SUPFAM" id="SSF52047">
    <property type="entry name" value="RNI-like"/>
    <property type="match status" value="1"/>
</dbReference>
<gene>
    <name evidence="1" type="ORF">GALMADRAFT_147412</name>
</gene>
<proteinExistence type="predicted"/>
<dbReference type="Gene3D" id="1.20.1280.50">
    <property type="match status" value="1"/>
</dbReference>
<name>A0A067SGY9_GALM3</name>
<dbReference type="STRING" id="685588.A0A067SGY9"/>
<dbReference type="EMBL" id="KL142418">
    <property type="protein sequence ID" value="KDR66964.1"/>
    <property type="molecule type" value="Genomic_DNA"/>
</dbReference>
<keyword evidence="2" id="KW-1185">Reference proteome</keyword>
<dbReference type="Proteomes" id="UP000027222">
    <property type="component" value="Unassembled WGS sequence"/>
</dbReference>
<accession>A0A067SGY9</accession>
<organism evidence="1 2">
    <name type="scientific">Galerina marginata (strain CBS 339.88)</name>
    <dbReference type="NCBI Taxonomy" id="685588"/>
    <lineage>
        <taxon>Eukaryota</taxon>
        <taxon>Fungi</taxon>
        <taxon>Dikarya</taxon>
        <taxon>Basidiomycota</taxon>
        <taxon>Agaricomycotina</taxon>
        <taxon>Agaricomycetes</taxon>
        <taxon>Agaricomycetidae</taxon>
        <taxon>Agaricales</taxon>
        <taxon>Agaricineae</taxon>
        <taxon>Strophariaceae</taxon>
        <taxon>Galerina</taxon>
    </lineage>
</organism>
<reference evidence="2" key="1">
    <citation type="journal article" date="2014" name="Proc. Natl. Acad. Sci. U.S.A.">
        <title>Extensive sampling of basidiomycete genomes demonstrates inadequacy of the white-rot/brown-rot paradigm for wood decay fungi.</title>
        <authorList>
            <person name="Riley R."/>
            <person name="Salamov A.A."/>
            <person name="Brown D.W."/>
            <person name="Nagy L.G."/>
            <person name="Floudas D."/>
            <person name="Held B.W."/>
            <person name="Levasseur A."/>
            <person name="Lombard V."/>
            <person name="Morin E."/>
            <person name="Otillar R."/>
            <person name="Lindquist E.A."/>
            <person name="Sun H."/>
            <person name="LaButti K.M."/>
            <person name="Schmutz J."/>
            <person name="Jabbour D."/>
            <person name="Luo H."/>
            <person name="Baker S.E."/>
            <person name="Pisabarro A.G."/>
            <person name="Walton J.D."/>
            <person name="Blanchette R.A."/>
            <person name="Henrissat B."/>
            <person name="Martin F."/>
            <person name="Cullen D."/>
            <person name="Hibbett D.S."/>
            <person name="Grigoriev I.V."/>
        </authorList>
    </citation>
    <scope>NUCLEOTIDE SEQUENCE [LARGE SCALE GENOMIC DNA]</scope>
    <source>
        <strain evidence="2">CBS 339.88</strain>
    </source>
</reference>
<dbReference type="AlphaFoldDB" id="A0A067SGY9"/>
<dbReference type="HOGENOM" id="CLU_517822_0_0_1"/>
<protein>
    <submittedName>
        <fullName evidence="1">Uncharacterized protein</fullName>
    </submittedName>
</protein>
<evidence type="ECO:0000313" key="2">
    <source>
        <dbReference type="Proteomes" id="UP000027222"/>
    </source>
</evidence>
<sequence>MPPPGAHLSIDELIAALKWKLEDEDDESSTIEMGGPSDLKWYVSKTMLHLSIANDTSTNSVVLFTRASLTSTWSQRLGELKHITNLVAYRRNTVAGVNLLPAEILSKIFLQLQAEYSNKPCCMPSEEQDLTGANEWIKVTHVCQIWRRCAQNTKVLWSQIFLGPDLPSPASMATHFFHLSHPLAISLEEAYDQLSYAEDDQMHKFYNLLDKYPNRISALYLRGHFPEAAWRLLHKSLPNLVELDVSFKKRPIRYGYTANFLGGSPSSSLKKLSLEHYTWPGVTPPALTHLYLTNDLHMVGLADFFSMLASISSTLQTLYLKGAGPNVLISEEHDVATRKKLVMPVLKHFEILSSPFYDNPNALLHLYKLSLPNVHTIIWDSRWTAELRTYTTALERTTMIPADEYMASVTHLVGWAAQAKCYALQGKTLYFDPSEVTASALEMWIRLLPNLVMLAVPTYVMWVHMNGVIIRITSLTHIHIGQASDDFIALVCILEKPSPFLPHLKALTLYYKRRLDDYLPQVKQNFIRTGLEPLSDPLINNSMTRTRDHLRATYTLRFDAEATNGLFLSDPSL</sequence>